<dbReference type="Proteomes" id="UP001060170">
    <property type="component" value="Chromosome 12"/>
</dbReference>
<reference evidence="2" key="2">
    <citation type="journal article" date="2018" name="Mol. Plant Microbe Interact.">
        <title>Genome sequence resources for the wheat stripe rust pathogen (Puccinia striiformis f. sp. tritici) and the barley stripe rust pathogen (Puccinia striiformis f. sp. hordei).</title>
        <authorList>
            <person name="Xia C."/>
            <person name="Wang M."/>
            <person name="Yin C."/>
            <person name="Cornejo O.E."/>
            <person name="Hulbert S.H."/>
            <person name="Chen X."/>
        </authorList>
    </citation>
    <scope>NUCLEOTIDE SEQUENCE [LARGE SCALE GENOMIC DNA]</scope>
    <source>
        <strain evidence="2">93-210</strain>
    </source>
</reference>
<comment type="caution">
    <text evidence="1">The sequence shown here is derived from an EMBL/GenBank/DDBJ whole genome shotgun (WGS) entry which is preliminary data.</text>
</comment>
<protein>
    <submittedName>
        <fullName evidence="1">Uncharacterized protein</fullName>
    </submittedName>
</protein>
<proteinExistence type="predicted"/>
<reference evidence="2" key="1">
    <citation type="journal article" date="2018" name="BMC Genomics">
        <title>Genomic insights into host adaptation between the wheat stripe rust pathogen (Puccinia striiformis f. sp. tritici) and the barley stripe rust pathogen (Puccinia striiformis f. sp. hordei).</title>
        <authorList>
            <person name="Xia C."/>
            <person name="Wang M."/>
            <person name="Yin C."/>
            <person name="Cornejo O.E."/>
            <person name="Hulbert S.H."/>
            <person name="Chen X."/>
        </authorList>
    </citation>
    <scope>NUCLEOTIDE SEQUENCE [LARGE SCALE GENOMIC DNA]</scope>
    <source>
        <strain evidence="2">93-210</strain>
    </source>
</reference>
<keyword evidence="2" id="KW-1185">Reference proteome</keyword>
<name>A0ACC0E0Z7_9BASI</name>
<sequence length="234" mass="26899">MTNTKIHDCISYNVICNSYVWTKELIHSKACSFHAPVKEPVHLNFFVGLTGPYNQPEYNTPLINSVQIQSPREPVSALLEFTPIQYPLRDELTQQPIAWIKSLDLHITLTPDQQRSTHRNQAAYWLRCSAVQLLNNLMSNLSIKWPLLFNAPWRKLLVAIPFKKAMREYGAAIAERSVDGAQRAEIDKMPMHNDDMSTYDMLQYQTRADRVAARSINIQLHCAELPECDCQPFV</sequence>
<evidence type="ECO:0000313" key="2">
    <source>
        <dbReference type="Proteomes" id="UP001060170"/>
    </source>
</evidence>
<gene>
    <name evidence="1" type="ORF">MJO28_012618</name>
</gene>
<organism evidence="1 2">
    <name type="scientific">Puccinia striiformis f. sp. tritici</name>
    <dbReference type="NCBI Taxonomy" id="168172"/>
    <lineage>
        <taxon>Eukaryota</taxon>
        <taxon>Fungi</taxon>
        <taxon>Dikarya</taxon>
        <taxon>Basidiomycota</taxon>
        <taxon>Pucciniomycotina</taxon>
        <taxon>Pucciniomycetes</taxon>
        <taxon>Pucciniales</taxon>
        <taxon>Pucciniaceae</taxon>
        <taxon>Puccinia</taxon>
    </lineage>
</organism>
<reference evidence="1 2" key="3">
    <citation type="journal article" date="2022" name="Microbiol. Spectr.">
        <title>Folding features and dynamics of 3D genome architecture in plant fungal pathogens.</title>
        <authorList>
            <person name="Xia C."/>
        </authorList>
    </citation>
    <scope>NUCLEOTIDE SEQUENCE [LARGE SCALE GENOMIC DNA]</scope>
    <source>
        <strain evidence="1 2">93-210</strain>
    </source>
</reference>
<accession>A0ACC0E0Z7</accession>
<dbReference type="EMBL" id="CM045876">
    <property type="protein sequence ID" value="KAI7942591.1"/>
    <property type="molecule type" value="Genomic_DNA"/>
</dbReference>
<evidence type="ECO:0000313" key="1">
    <source>
        <dbReference type="EMBL" id="KAI7942591.1"/>
    </source>
</evidence>